<reference evidence="2 3" key="1">
    <citation type="journal article" date="2008" name="Nature">
        <title>The genome of Laccaria bicolor provides insights into mycorrhizal symbiosis.</title>
        <authorList>
            <person name="Martin F."/>
            <person name="Aerts A."/>
            <person name="Ahren D."/>
            <person name="Brun A."/>
            <person name="Danchin E.G.J."/>
            <person name="Duchaussoy F."/>
            <person name="Gibon J."/>
            <person name="Kohler A."/>
            <person name="Lindquist E."/>
            <person name="Pereda V."/>
            <person name="Salamov A."/>
            <person name="Shapiro H.J."/>
            <person name="Wuyts J."/>
            <person name="Blaudez D."/>
            <person name="Buee M."/>
            <person name="Brokstein P."/>
            <person name="Canbaeck B."/>
            <person name="Cohen D."/>
            <person name="Courty P.E."/>
            <person name="Coutinho P.M."/>
            <person name="Delaruelle C."/>
            <person name="Detter J.C."/>
            <person name="Deveau A."/>
            <person name="DiFazio S."/>
            <person name="Duplessis S."/>
            <person name="Fraissinet-Tachet L."/>
            <person name="Lucic E."/>
            <person name="Frey-Klett P."/>
            <person name="Fourrey C."/>
            <person name="Feussner I."/>
            <person name="Gay G."/>
            <person name="Grimwood J."/>
            <person name="Hoegger P.J."/>
            <person name="Jain P."/>
            <person name="Kilaru S."/>
            <person name="Labbe J."/>
            <person name="Lin Y.C."/>
            <person name="Legue V."/>
            <person name="Le Tacon F."/>
            <person name="Marmeisse R."/>
            <person name="Melayah D."/>
            <person name="Montanini B."/>
            <person name="Muratet M."/>
            <person name="Nehls U."/>
            <person name="Niculita-Hirzel H."/>
            <person name="Oudot-Le Secq M.P."/>
            <person name="Peter M."/>
            <person name="Quesneville H."/>
            <person name="Rajashekar B."/>
            <person name="Reich M."/>
            <person name="Rouhier N."/>
            <person name="Schmutz J."/>
            <person name="Yin T."/>
            <person name="Chalot M."/>
            <person name="Henrissat B."/>
            <person name="Kuees U."/>
            <person name="Lucas S."/>
            <person name="Van de Peer Y."/>
            <person name="Podila G.K."/>
            <person name="Polle A."/>
            <person name="Pukkila P.J."/>
            <person name="Richardson P.M."/>
            <person name="Rouze P."/>
            <person name="Sanders I.R."/>
            <person name="Stajich J.E."/>
            <person name="Tunlid A."/>
            <person name="Tuskan G."/>
            <person name="Grigoriev I.V."/>
        </authorList>
    </citation>
    <scope>NUCLEOTIDE SEQUENCE [LARGE SCALE GENOMIC DNA]</scope>
    <source>
        <strain evidence="3">S238N-H82 / ATCC MYA-4686</strain>
    </source>
</reference>
<dbReference type="AlphaFoldDB" id="B0D2G2"/>
<evidence type="ECO:0000313" key="3">
    <source>
        <dbReference type="Proteomes" id="UP000001194"/>
    </source>
</evidence>
<gene>
    <name evidence="2" type="ORF">LACBIDRAFT_324608</name>
</gene>
<dbReference type="InterPro" id="IPR058913">
    <property type="entry name" value="Integrase_dom_put"/>
</dbReference>
<dbReference type="KEGG" id="lbc:LACBIDRAFT_324608"/>
<evidence type="ECO:0000259" key="1">
    <source>
        <dbReference type="Pfam" id="PF24764"/>
    </source>
</evidence>
<dbReference type="InParanoid" id="B0D2G2"/>
<name>B0D2G2_LACBS</name>
<dbReference type="Pfam" id="PF24764">
    <property type="entry name" value="rva_4"/>
    <property type="match status" value="1"/>
</dbReference>
<proteinExistence type="predicted"/>
<feature type="domain" description="Integrase core" evidence="1">
    <location>
        <begin position="219"/>
        <end position="266"/>
    </location>
</feature>
<dbReference type="Proteomes" id="UP000001194">
    <property type="component" value="Unassembled WGS sequence"/>
</dbReference>
<accession>B0D2G2</accession>
<keyword evidence="3" id="KW-1185">Reference proteome</keyword>
<dbReference type="RefSeq" id="XP_001878042.1">
    <property type="nucleotide sequence ID" value="XM_001878007.1"/>
</dbReference>
<protein>
    <submittedName>
        <fullName evidence="2">Predicted protein</fullName>
    </submittedName>
</protein>
<sequence length="322" mass="35912">MSEQLKNIRAAYLVLLDRVHLALRTQLGDVARLSQQRDEAVRLLEAAEQLQDHFPPAEFSILQQSLAAIVNSLDQARHESADPPDEPQLVVVTRKSGGRPGRPRVEIDPTFLREALALRGPSGLKPIFNCDARTVRQRALEYGIATPGTPVFVPQMQPDGVINAMRSTSTRGISALTNDKLDALLSSILEIFPTFGQRMIAGRLKASGHHVPRERITESFLRHAFVDGKSRLVARLRINNNNRAETVLITFHEARAQHGTPSRLLSGWRTTEDLGGARISGAERMWYDITHGFGMKWKNFFLDLEVNHGLNPQSSDDSYSLT</sequence>
<dbReference type="OrthoDB" id="2686689at2759"/>
<evidence type="ECO:0000313" key="2">
    <source>
        <dbReference type="EMBL" id="EDR10741.1"/>
    </source>
</evidence>
<dbReference type="EMBL" id="DS547096">
    <property type="protein sequence ID" value="EDR10741.1"/>
    <property type="molecule type" value="Genomic_DNA"/>
</dbReference>
<organism evidence="3">
    <name type="scientific">Laccaria bicolor (strain S238N-H82 / ATCC MYA-4686)</name>
    <name type="common">Bicoloured deceiver</name>
    <name type="synonym">Laccaria laccata var. bicolor</name>
    <dbReference type="NCBI Taxonomy" id="486041"/>
    <lineage>
        <taxon>Eukaryota</taxon>
        <taxon>Fungi</taxon>
        <taxon>Dikarya</taxon>
        <taxon>Basidiomycota</taxon>
        <taxon>Agaricomycotina</taxon>
        <taxon>Agaricomycetes</taxon>
        <taxon>Agaricomycetidae</taxon>
        <taxon>Agaricales</taxon>
        <taxon>Agaricineae</taxon>
        <taxon>Hydnangiaceae</taxon>
        <taxon>Laccaria</taxon>
    </lineage>
</organism>
<dbReference type="GeneID" id="6073847"/>
<dbReference type="HOGENOM" id="CLU_076802_0_0_1"/>